<evidence type="ECO:0000313" key="2">
    <source>
        <dbReference type="Proteomes" id="UP001054821"/>
    </source>
</evidence>
<gene>
    <name evidence="1" type="ORF">L3X38_012352</name>
</gene>
<dbReference type="EMBL" id="JAJFAZ020000002">
    <property type="protein sequence ID" value="KAI5344475.1"/>
    <property type="molecule type" value="Genomic_DNA"/>
</dbReference>
<keyword evidence="2" id="KW-1185">Reference proteome</keyword>
<protein>
    <submittedName>
        <fullName evidence="1">Uncharacterized protein</fullName>
    </submittedName>
</protein>
<evidence type="ECO:0000313" key="1">
    <source>
        <dbReference type="EMBL" id="KAI5344475.1"/>
    </source>
</evidence>
<dbReference type="AlphaFoldDB" id="A0AAD4WJA5"/>
<reference evidence="1 2" key="1">
    <citation type="journal article" date="2022" name="G3 (Bethesda)">
        <title>Whole-genome sequence and methylome profiling of the almond [Prunus dulcis (Mill.) D.A. Webb] cultivar 'Nonpareil'.</title>
        <authorList>
            <person name="D'Amico-Willman K.M."/>
            <person name="Ouma W.Z."/>
            <person name="Meulia T."/>
            <person name="Sideli G.M."/>
            <person name="Gradziel T.M."/>
            <person name="Fresnedo-Ramirez J."/>
        </authorList>
    </citation>
    <scope>NUCLEOTIDE SEQUENCE [LARGE SCALE GENOMIC DNA]</scope>
    <source>
        <strain evidence="1">Clone GOH B32 T37-40</strain>
    </source>
</reference>
<name>A0AAD4WJA5_PRUDU</name>
<dbReference type="Proteomes" id="UP001054821">
    <property type="component" value="Chromosome 2"/>
</dbReference>
<proteinExistence type="predicted"/>
<comment type="caution">
    <text evidence="1">The sequence shown here is derived from an EMBL/GenBank/DDBJ whole genome shotgun (WGS) entry which is preliminary data.</text>
</comment>
<organism evidence="1 2">
    <name type="scientific">Prunus dulcis</name>
    <name type="common">Almond</name>
    <name type="synonym">Amygdalus dulcis</name>
    <dbReference type="NCBI Taxonomy" id="3755"/>
    <lineage>
        <taxon>Eukaryota</taxon>
        <taxon>Viridiplantae</taxon>
        <taxon>Streptophyta</taxon>
        <taxon>Embryophyta</taxon>
        <taxon>Tracheophyta</taxon>
        <taxon>Spermatophyta</taxon>
        <taxon>Magnoliopsida</taxon>
        <taxon>eudicotyledons</taxon>
        <taxon>Gunneridae</taxon>
        <taxon>Pentapetalae</taxon>
        <taxon>rosids</taxon>
        <taxon>fabids</taxon>
        <taxon>Rosales</taxon>
        <taxon>Rosaceae</taxon>
        <taxon>Amygdaloideae</taxon>
        <taxon>Amygdaleae</taxon>
        <taxon>Prunus</taxon>
    </lineage>
</organism>
<sequence>MVNVGAKWANNDFLDNLANRVGKLKVFHDFEYGLIDLREEIGGVLGQKGEKGRESHLGVLGGILRINPITASIFVPWCSLFSFLRTNQ</sequence>
<accession>A0AAD4WJA5</accession>